<evidence type="ECO:0000256" key="1">
    <source>
        <dbReference type="SAM" id="Phobius"/>
    </source>
</evidence>
<sequence>MVTPGPPDPAGRDRGQAFTLEGFASAIIVLTAVLFALQAVVITPTTGGAVDRAALSQEEQEVRDVLLVGAENDDLSELVRNWNTSTKSWDDSTRSSQTGAYNSTEFAATSDFGTIVHEHFANSSGKSYNLDFITQNGSSRDVEHIVRMGGGSSESVVSASYTVTIHDEQPFTGGSGDVGDSNTNYPFRPGTDDYTVVEVQLTVW</sequence>
<organism evidence="2 3">
    <name type="scientific">Halovivax cerinus</name>
    <dbReference type="NCBI Taxonomy" id="1487865"/>
    <lineage>
        <taxon>Archaea</taxon>
        <taxon>Methanobacteriati</taxon>
        <taxon>Methanobacteriota</taxon>
        <taxon>Stenosarchaea group</taxon>
        <taxon>Halobacteria</taxon>
        <taxon>Halobacteriales</taxon>
        <taxon>Natrialbaceae</taxon>
        <taxon>Halovivax</taxon>
    </lineage>
</organism>
<keyword evidence="1" id="KW-0472">Membrane</keyword>
<keyword evidence="1" id="KW-1133">Transmembrane helix</keyword>
<keyword evidence="1" id="KW-0812">Transmembrane</keyword>
<dbReference type="Pfam" id="PF23959">
    <property type="entry name" value="DUF7288"/>
    <property type="match status" value="1"/>
</dbReference>
<evidence type="ECO:0008006" key="4">
    <source>
        <dbReference type="Google" id="ProtNLM"/>
    </source>
</evidence>
<name>A0ABD5NLG3_9EURY</name>
<dbReference type="Proteomes" id="UP001595846">
    <property type="component" value="Unassembled WGS sequence"/>
</dbReference>
<proteinExistence type="predicted"/>
<accession>A0ABD5NLG3</accession>
<evidence type="ECO:0000313" key="2">
    <source>
        <dbReference type="EMBL" id="MFC3957419.1"/>
    </source>
</evidence>
<dbReference type="InterPro" id="IPR055712">
    <property type="entry name" value="DUF7288"/>
</dbReference>
<protein>
    <recommendedName>
        <fullName evidence="4">Flagellin</fullName>
    </recommendedName>
</protein>
<evidence type="ECO:0000313" key="3">
    <source>
        <dbReference type="Proteomes" id="UP001595846"/>
    </source>
</evidence>
<comment type="caution">
    <text evidence="2">The sequence shown here is derived from an EMBL/GenBank/DDBJ whole genome shotgun (WGS) entry which is preliminary data.</text>
</comment>
<dbReference type="EMBL" id="JBHSAQ010000001">
    <property type="protein sequence ID" value="MFC3957419.1"/>
    <property type="molecule type" value="Genomic_DNA"/>
</dbReference>
<dbReference type="AlphaFoldDB" id="A0ABD5NLG3"/>
<dbReference type="RefSeq" id="WP_256531659.1">
    <property type="nucleotide sequence ID" value="NZ_CP101824.1"/>
</dbReference>
<feature type="transmembrane region" description="Helical" evidence="1">
    <location>
        <begin position="22"/>
        <end position="42"/>
    </location>
</feature>
<keyword evidence="3" id="KW-1185">Reference proteome</keyword>
<reference evidence="2 3" key="1">
    <citation type="journal article" date="2019" name="Int. J. Syst. Evol. Microbiol.">
        <title>The Global Catalogue of Microorganisms (GCM) 10K type strain sequencing project: providing services to taxonomists for standard genome sequencing and annotation.</title>
        <authorList>
            <consortium name="The Broad Institute Genomics Platform"/>
            <consortium name="The Broad Institute Genome Sequencing Center for Infectious Disease"/>
            <person name="Wu L."/>
            <person name="Ma J."/>
        </authorList>
    </citation>
    <scope>NUCLEOTIDE SEQUENCE [LARGE SCALE GENOMIC DNA]</scope>
    <source>
        <strain evidence="2 3">IBRC-M 10256</strain>
    </source>
</reference>
<gene>
    <name evidence="2" type="ORF">ACFOUR_03395</name>
</gene>
<dbReference type="GeneID" id="73904410"/>